<dbReference type="Proteomes" id="UP000006339">
    <property type="component" value="Unassembled WGS sequence"/>
</dbReference>
<protein>
    <submittedName>
        <fullName evidence="2">Uncharacterized protein</fullName>
    </submittedName>
</protein>
<dbReference type="EMBL" id="AKWH02000052">
    <property type="protein sequence ID" value="EKO50785.1"/>
    <property type="molecule type" value="Genomic_DNA"/>
</dbReference>
<organism evidence="2 3">
    <name type="scientific">Leptospira kirschneri str. 200802841</name>
    <dbReference type="NCBI Taxonomy" id="1193047"/>
    <lineage>
        <taxon>Bacteria</taxon>
        <taxon>Pseudomonadati</taxon>
        <taxon>Spirochaetota</taxon>
        <taxon>Spirochaetia</taxon>
        <taxon>Leptospirales</taxon>
        <taxon>Leptospiraceae</taxon>
        <taxon>Leptospira</taxon>
    </lineage>
</organism>
<comment type="caution">
    <text evidence="2">The sequence shown here is derived from an EMBL/GenBank/DDBJ whole genome shotgun (WGS) entry which is preliminary data.</text>
</comment>
<accession>A0A828Y6L6</accession>
<evidence type="ECO:0000313" key="2">
    <source>
        <dbReference type="EMBL" id="EKO50785.1"/>
    </source>
</evidence>
<keyword evidence="1" id="KW-0472">Membrane</keyword>
<evidence type="ECO:0000256" key="1">
    <source>
        <dbReference type="SAM" id="Phobius"/>
    </source>
</evidence>
<dbReference type="AlphaFoldDB" id="A0A828Y6L6"/>
<keyword evidence="1" id="KW-0812">Transmembrane</keyword>
<name>A0A828Y6L6_9LEPT</name>
<gene>
    <name evidence="2" type="ORF">LEP1GSC131_3277</name>
</gene>
<keyword evidence="1" id="KW-1133">Transmembrane helix</keyword>
<keyword evidence="3" id="KW-1185">Reference proteome</keyword>
<proteinExistence type="predicted"/>
<evidence type="ECO:0000313" key="3">
    <source>
        <dbReference type="Proteomes" id="UP000006339"/>
    </source>
</evidence>
<feature type="transmembrane region" description="Helical" evidence="1">
    <location>
        <begin position="21"/>
        <end position="42"/>
    </location>
</feature>
<reference evidence="2" key="1">
    <citation type="submission" date="2012-10" db="EMBL/GenBank/DDBJ databases">
        <authorList>
            <person name="Harkins D.M."/>
            <person name="Durkin A.S."/>
            <person name="Brinkac L.M."/>
            <person name="Selengut J.D."/>
            <person name="Sanka R."/>
            <person name="DePew J."/>
            <person name="Purushe J."/>
            <person name="Picardeau M."/>
            <person name="Werts C."/>
            <person name="Goarant C."/>
            <person name="Vinetz J.M."/>
            <person name="Sutton G.G."/>
            <person name="Nelson W.C."/>
            <person name="Fouts D.E."/>
        </authorList>
    </citation>
    <scope>NUCLEOTIDE SEQUENCE [LARGE SCALE GENOMIC DNA]</scope>
    <source>
        <strain evidence="2">200802841</strain>
    </source>
</reference>
<sequence length="103" mass="12452">MLCSFSNKPQDITKEIIKNIIIWNILRCVFLRNFFIFSPLYFSLLISYVFHQSYIRSLFILRLLCLYFVLLRLITPSFQKFHFDYEKNEARCGYSISKNSVFL</sequence>
<feature type="transmembrane region" description="Helical" evidence="1">
    <location>
        <begin position="54"/>
        <end position="74"/>
    </location>
</feature>